<protein>
    <submittedName>
        <fullName evidence="2">Uncharacterized protein</fullName>
    </submittedName>
</protein>
<reference evidence="2 3" key="1">
    <citation type="submission" date="2023-04" db="EMBL/GenBank/DDBJ databases">
        <title>A long-awaited taxogenomic arrangement of the family Halomonadaceae.</title>
        <authorList>
            <person name="De La Haba R."/>
            <person name="Chuvochina M."/>
            <person name="Wittouck S."/>
            <person name="Arahal D.R."/>
            <person name="Sanchez-Porro C."/>
            <person name="Hugenholtz P."/>
            <person name="Ventosa A."/>
        </authorList>
    </citation>
    <scope>NUCLEOTIDE SEQUENCE [LARGE SCALE GENOMIC DNA]</scope>
    <source>
        <strain evidence="2 3">DSM 22428</strain>
    </source>
</reference>
<dbReference type="RefSeq" id="WP_251595638.1">
    <property type="nucleotide sequence ID" value="NZ_JAMLJI010000006.1"/>
</dbReference>
<evidence type="ECO:0000313" key="2">
    <source>
        <dbReference type="EMBL" id="MDR5897326.1"/>
    </source>
</evidence>
<gene>
    <name evidence="2" type="ORF">QC825_14740</name>
</gene>
<accession>A0ABU1GZ52</accession>
<proteinExistence type="predicted"/>
<evidence type="ECO:0000256" key="1">
    <source>
        <dbReference type="SAM" id="Coils"/>
    </source>
</evidence>
<name>A0ABU1GZ52_9GAMM</name>
<keyword evidence="3" id="KW-1185">Reference proteome</keyword>
<evidence type="ECO:0000313" key="3">
    <source>
        <dbReference type="Proteomes" id="UP001269375"/>
    </source>
</evidence>
<comment type="caution">
    <text evidence="2">The sequence shown here is derived from an EMBL/GenBank/DDBJ whole genome shotgun (WGS) entry which is preliminary data.</text>
</comment>
<dbReference type="EMBL" id="JARWAO010000010">
    <property type="protein sequence ID" value="MDR5897326.1"/>
    <property type="molecule type" value="Genomic_DNA"/>
</dbReference>
<dbReference type="Proteomes" id="UP001269375">
    <property type="component" value="Unassembled WGS sequence"/>
</dbReference>
<organism evidence="2 3">
    <name type="scientific">Larsenimonas suaedae</name>
    <dbReference type="NCBI Taxonomy" id="1851019"/>
    <lineage>
        <taxon>Bacteria</taxon>
        <taxon>Pseudomonadati</taxon>
        <taxon>Pseudomonadota</taxon>
        <taxon>Gammaproteobacteria</taxon>
        <taxon>Oceanospirillales</taxon>
        <taxon>Halomonadaceae</taxon>
        <taxon>Larsenimonas</taxon>
    </lineage>
</organism>
<feature type="coiled-coil region" evidence="1">
    <location>
        <begin position="83"/>
        <end position="131"/>
    </location>
</feature>
<keyword evidence="1" id="KW-0175">Coiled coil</keyword>
<sequence>MTSTGDSQREIAFVQKAAKHFAEHPEHTTFTDGDVKPGVPLALRWGMGDDCVLVVWISEEGEVVNYQGAISEANPSVPPSVATMRHRRTVARLEKEVEQANRLHTDAFKRAEALADENETLRKQIAKLTDKAPGECCTRARLTAMERLAGFNAPIAPDFLHHEVDALRSQLDQLEKGTS</sequence>